<dbReference type="InterPro" id="IPR036397">
    <property type="entry name" value="RNaseH_sf"/>
</dbReference>
<dbReference type="PROSITE" id="PS50878">
    <property type="entry name" value="RT_POL"/>
    <property type="match status" value="1"/>
</dbReference>
<dbReference type="InterPro" id="IPR001584">
    <property type="entry name" value="Integrase_cat-core"/>
</dbReference>
<gene>
    <name evidence="5" type="ORF">MNOR_LOCUS24113</name>
</gene>
<keyword evidence="6" id="KW-1185">Reference proteome</keyword>
<evidence type="ECO:0000259" key="4">
    <source>
        <dbReference type="PROSITE" id="PS50994"/>
    </source>
</evidence>
<dbReference type="PANTHER" id="PTHR37984:SF5">
    <property type="entry name" value="PROTEIN NYNRIN-LIKE"/>
    <property type="match status" value="1"/>
</dbReference>
<dbReference type="InterPro" id="IPR050951">
    <property type="entry name" value="Retrovirus_Pol_polyprotein"/>
</dbReference>
<evidence type="ECO:0000259" key="3">
    <source>
        <dbReference type="PROSITE" id="PS50878"/>
    </source>
</evidence>
<evidence type="ECO:0000256" key="1">
    <source>
        <dbReference type="ARBA" id="ARBA00012493"/>
    </source>
</evidence>
<dbReference type="SUPFAM" id="SSF53098">
    <property type="entry name" value="Ribonuclease H-like"/>
    <property type="match status" value="1"/>
</dbReference>
<keyword evidence="2" id="KW-0511">Multifunctional enzyme</keyword>
<evidence type="ECO:0000313" key="5">
    <source>
        <dbReference type="EMBL" id="CAL4123740.1"/>
    </source>
</evidence>
<dbReference type="GO" id="GO:0003964">
    <property type="term" value="F:RNA-directed DNA polymerase activity"/>
    <property type="evidence" value="ECO:0007669"/>
    <property type="project" value="UniProtKB-EC"/>
</dbReference>
<accession>A0AAV2RG66</accession>
<protein>
    <recommendedName>
        <fullName evidence="1">RNA-directed DNA polymerase</fullName>
        <ecNumber evidence="1">2.7.7.49</ecNumber>
    </recommendedName>
</protein>
<evidence type="ECO:0000313" key="6">
    <source>
        <dbReference type="Proteomes" id="UP001497623"/>
    </source>
</evidence>
<dbReference type="FunFam" id="1.10.340.70:FF:000003">
    <property type="entry name" value="Protein CBG25708"/>
    <property type="match status" value="1"/>
</dbReference>
<dbReference type="Gene3D" id="3.30.70.270">
    <property type="match status" value="2"/>
</dbReference>
<dbReference type="Pfam" id="PF00078">
    <property type="entry name" value="RVT_1"/>
    <property type="match status" value="1"/>
</dbReference>
<dbReference type="InterPro" id="IPR041588">
    <property type="entry name" value="Integrase_H2C2"/>
</dbReference>
<dbReference type="Pfam" id="PF00665">
    <property type="entry name" value="rve"/>
    <property type="match status" value="1"/>
</dbReference>
<dbReference type="CDD" id="cd01647">
    <property type="entry name" value="RT_LTR"/>
    <property type="match status" value="1"/>
</dbReference>
<sequence>MYSVLDMSGAYEQMALAPETAYLMTVVTPEGYAQPTRLPYGIKTGPMIFQSNMDRLIHGKDGKGPIPNCVCVVDDICVTGATPAEHFSNLTEILSRLHSAGLKLNRKKCKFYQTEVKFLGKIIDKNGQRLDPGSVAAIVNMPQPKDKQALRSFLGHMSYVGKHIPDLRTARAPLDTLLKADVKFEWTDAQTKAFETCKKMASSAATLVHYDDNLPIVLTTDASPVGLGACLSHKITEDGKSVLKPIYYASCSLKPCETRYAQVDREGLAVYWAIKYFRQFLLGRFFELHTDCSALKRIYGPKNDLGGCASGRLNRWAVALSDYNFKVVHIKGSRNSICDSLSRLPVGSFATVNAVQCLAQLPEEKSYCDVSICSIVGNPTTDPWNTLPVTVKDVAKVTRDDKVYGKLLQSVRVGQLDNSDGDLKQFVSIFQDLHIEQDVIFFGSRIVVPTALQDQLLQELHQTHMSAVKMKETSRRYFWWPKITSQIDAIVKQCLGCAKYRRKPAAAPVCPWPFARRPMERVHIDYAEYKGKNILIMIDAYSKYIWAANMNADTTTFSTLVKLYEWFGECSGYPTTLVSDNGRQFCVERVPAENGTLEY</sequence>
<dbReference type="Proteomes" id="UP001497623">
    <property type="component" value="Unassembled WGS sequence"/>
</dbReference>
<dbReference type="GO" id="GO:0015074">
    <property type="term" value="P:DNA integration"/>
    <property type="evidence" value="ECO:0007669"/>
    <property type="project" value="InterPro"/>
</dbReference>
<dbReference type="InterPro" id="IPR041577">
    <property type="entry name" value="RT_RNaseH_2"/>
</dbReference>
<comment type="caution">
    <text evidence="5">The sequence shown here is derived from an EMBL/GenBank/DDBJ whole genome shotgun (WGS) entry which is preliminary data.</text>
</comment>
<dbReference type="Pfam" id="PF17921">
    <property type="entry name" value="Integrase_H2C2"/>
    <property type="match status" value="1"/>
</dbReference>
<proteinExistence type="predicted"/>
<dbReference type="AlphaFoldDB" id="A0AAV2RG66"/>
<dbReference type="SUPFAM" id="SSF56672">
    <property type="entry name" value="DNA/RNA polymerases"/>
    <property type="match status" value="1"/>
</dbReference>
<reference evidence="5 6" key="1">
    <citation type="submission" date="2024-05" db="EMBL/GenBank/DDBJ databases">
        <authorList>
            <person name="Wallberg A."/>
        </authorList>
    </citation>
    <scope>NUCLEOTIDE SEQUENCE [LARGE SCALE GENOMIC DNA]</scope>
</reference>
<dbReference type="PROSITE" id="PS50994">
    <property type="entry name" value="INTEGRASE"/>
    <property type="match status" value="1"/>
</dbReference>
<dbReference type="CDD" id="cd09274">
    <property type="entry name" value="RNase_HI_RT_Ty3"/>
    <property type="match status" value="1"/>
</dbReference>
<dbReference type="Gene3D" id="3.10.10.10">
    <property type="entry name" value="HIV Type 1 Reverse Transcriptase, subunit A, domain 1"/>
    <property type="match status" value="1"/>
</dbReference>
<dbReference type="InterPro" id="IPR012337">
    <property type="entry name" value="RNaseH-like_sf"/>
</dbReference>
<dbReference type="EC" id="2.7.7.49" evidence="1"/>
<dbReference type="Gene3D" id="1.10.340.70">
    <property type="match status" value="1"/>
</dbReference>
<organism evidence="5 6">
    <name type="scientific">Meganyctiphanes norvegica</name>
    <name type="common">Northern krill</name>
    <name type="synonym">Thysanopoda norvegica</name>
    <dbReference type="NCBI Taxonomy" id="48144"/>
    <lineage>
        <taxon>Eukaryota</taxon>
        <taxon>Metazoa</taxon>
        <taxon>Ecdysozoa</taxon>
        <taxon>Arthropoda</taxon>
        <taxon>Crustacea</taxon>
        <taxon>Multicrustacea</taxon>
        <taxon>Malacostraca</taxon>
        <taxon>Eumalacostraca</taxon>
        <taxon>Eucarida</taxon>
        <taxon>Euphausiacea</taxon>
        <taxon>Euphausiidae</taxon>
        <taxon>Meganyctiphanes</taxon>
    </lineage>
</organism>
<feature type="domain" description="Integrase catalytic" evidence="4">
    <location>
        <begin position="514"/>
        <end position="599"/>
    </location>
</feature>
<dbReference type="InterPro" id="IPR043502">
    <property type="entry name" value="DNA/RNA_pol_sf"/>
</dbReference>
<name>A0AAV2RG66_MEGNR</name>
<dbReference type="InterPro" id="IPR000477">
    <property type="entry name" value="RT_dom"/>
</dbReference>
<dbReference type="GO" id="GO:0042575">
    <property type="term" value="C:DNA polymerase complex"/>
    <property type="evidence" value="ECO:0007669"/>
    <property type="project" value="UniProtKB-ARBA"/>
</dbReference>
<dbReference type="InterPro" id="IPR043128">
    <property type="entry name" value="Rev_trsase/Diguanyl_cyclase"/>
</dbReference>
<dbReference type="Gene3D" id="3.30.420.10">
    <property type="entry name" value="Ribonuclease H-like superfamily/Ribonuclease H"/>
    <property type="match status" value="1"/>
</dbReference>
<evidence type="ECO:0000256" key="2">
    <source>
        <dbReference type="ARBA" id="ARBA00023268"/>
    </source>
</evidence>
<dbReference type="EMBL" id="CAXKWB010021842">
    <property type="protein sequence ID" value="CAL4123740.1"/>
    <property type="molecule type" value="Genomic_DNA"/>
</dbReference>
<dbReference type="PANTHER" id="PTHR37984">
    <property type="entry name" value="PROTEIN CBG26694"/>
    <property type="match status" value="1"/>
</dbReference>
<dbReference type="FunFam" id="3.30.70.270:FF:000020">
    <property type="entry name" value="Transposon Tf2-6 polyprotein-like Protein"/>
    <property type="match status" value="1"/>
</dbReference>
<dbReference type="GO" id="GO:0003676">
    <property type="term" value="F:nucleic acid binding"/>
    <property type="evidence" value="ECO:0007669"/>
    <property type="project" value="InterPro"/>
</dbReference>
<feature type="domain" description="Reverse transcriptase" evidence="3">
    <location>
        <begin position="1"/>
        <end position="123"/>
    </location>
</feature>
<dbReference type="Pfam" id="PF17919">
    <property type="entry name" value="RT_RNaseH_2"/>
    <property type="match status" value="1"/>
</dbReference>